<name>A0A443SHU8_9ACAR</name>
<sequence length="214" mass="24949">MDDFKPRPSCKEFVSEAQLEERRRKRQEDWEKVRKDGDPLECPEEVYDPRSLFERLQENKRKKDEEFEESKKLKHLIRGLDNDELSFLELVDKSKMEEESQRWKEERAAINEMKSAVVSTHEEQQKLLENLKKSIKSSTQQEKGQRAKSSQAALLQSVVKPKNGRLVAYGTDSSDSENSSNSDNDNSDELQNFKLLPCTRIISSSSKECCRKMN</sequence>
<proteinExistence type="predicted"/>
<comment type="caution">
    <text evidence="5">The sequence shown here is derived from an EMBL/GenBank/DDBJ whole genome shotgun (WGS) entry which is preliminary data.</text>
</comment>
<evidence type="ECO:0000259" key="4">
    <source>
        <dbReference type="Pfam" id="PF10187"/>
    </source>
</evidence>
<dbReference type="AlphaFoldDB" id="A0A443SHU8"/>
<accession>A0A443SHU8</accession>
<protein>
    <recommendedName>
        <fullName evidence="4">FAM192A/Fyv6 N-terminal domain-containing protein</fullName>
    </recommendedName>
</protein>
<evidence type="ECO:0000313" key="6">
    <source>
        <dbReference type="Proteomes" id="UP000288716"/>
    </source>
</evidence>
<dbReference type="Proteomes" id="UP000288716">
    <property type="component" value="Unassembled WGS sequence"/>
</dbReference>
<feature type="compositionally biased region" description="Basic and acidic residues" evidence="3">
    <location>
        <begin position="1"/>
        <end position="38"/>
    </location>
</feature>
<evidence type="ECO:0000313" key="5">
    <source>
        <dbReference type="EMBL" id="RWS27111.1"/>
    </source>
</evidence>
<dbReference type="OrthoDB" id="75807at2759"/>
<feature type="domain" description="FAM192A/Fyv6 N-terminal" evidence="4">
    <location>
        <begin position="13"/>
        <end position="113"/>
    </location>
</feature>
<dbReference type="InterPro" id="IPR039845">
    <property type="entry name" value="FAM192A"/>
</dbReference>
<evidence type="ECO:0000256" key="1">
    <source>
        <dbReference type="ARBA" id="ARBA00004123"/>
    </source>
</evidence>
<dbReference type="InterPro" id="IPR019331">
    <property type="entry name" value="FAM192A/Fyv6_N"/>
</dbReference>
<feature type="region of interest" description="Disordered" evidence="3">
    <location>
        <begin position="115"/>
        <end position="190"/>
    </location>
</feature>
<feature type="region of interest" description="Disordered" evidence="3">
    <location>
        <begin position="1"/>
        <end position="44"/>
    </location>
</feature>
<dbReference type="GO" id="GO:0005634">
    <property type="term" value="C:nucleus"/>
    <property type="evidence" value="ECO:0007669"/>
    <property type="project" value="UniProtKB-SubCell"/>
</dbReference>
<keyword evidence="6" id="KW-1185">Reference proteome</keyword>
<organism evidence="5 6">
    <name type="scientific">Leptotrombidium deliense</name>
    <dbReference type="NCBI Taxonomy" id="299467"/>
    <lineage>
        <taxon>Eukaryota</taxon>
        <taxon>Metazoa</taxon>
        <taxon>Ecdysozoa</taxon>
        <taxon>Arthropoda</taxon>
        <taxon>Chelicerata</taxon>
        <taxon>Arachnida</taxon>
        <taxon>Acari</taxon>
        <taxon>Acariformes</taxon>
        <taxon>Trombidiformes</taxon>
        <taxon>Prostigmata</taxon>
        <taxon>Anystina</taxon>
        <taxon>Parasitengona</taxon>
        <taxon>Trombiculoidea</taxon>
        <taxon>Trombiculidae</taxon>
        <taxon>Leptotrombidium</taxon>
    </lineage>
</organism>
<gene>
    <name evidence="5" type="ORF">B4U80_09807</name>
</gene>
<feature type="compositionally biased region" description="Polar residues" evidence="3">
    <location>
        <begin position="136"/>
        <end position="154"/>
    </location>
</feature>
<evidence type="ECO:0000256" key="3">
    <source>
        <dbReference type="SAM" id="MobiDB-lite"/>
    </source>
</evidence>
<feature type="compositionally biased region" description="Low complexity" evidence="3">
    <location>
        <begin position="172"/>
        <end position="184"/>
    </location>
</feature>
<dbReference type="EMBL" id="NCKV01002247">
    <property type="protein sequence ID" value="RWS27111.1"/>
    <property type="molecule type" value="Genomic_DNA"/>
</dbReference>
<feature type="compositionally biased region" description="Basic and acidic residues" evidence="3">
    <location>
        <begin position="120"/>
        <end position="132"/>
    </location>
</feature>
<dbReference type="PANTHER" id="PTHR13495:SF0">
    <property type="entry name" value="PSME3-INTERACTING PROTEIN"/>
    <property type="match status" value="1"/>
</dbReference>
<keyword evidence="2" id="KW-0539">Nucleus</keyword>
<dbReference type="PANTHER" id="PTHR13495">
    <property type="entry name" value="NEFA-INTERACTING NUCLEAR PROTEIN NIP30"/>
    <property type="match status" value="1"/>
</dbReference>
<reference evidence="5 6" key="1">
    <citation type="journal article" date="2018" name="Gigascience">
        <title>Genomes of trombidid mites reveal novel predicted allergens and laterally-transferred genes associated with secondary metabolism.</title>
        <authorList>
            <person name="Dong X."/>
            <person name="Chaisiri K."/>
            <person name="Xia D."/>
            <person name="Armstrong S.D."/>
            <person name="Fang Y."/>
            <person name="Donnelly M.J."/>
            <person name="Kadowaki T."/>
            <person name="McGarry J.W."/>
            <person name="Darby A.C."/>
            <person name="Makepeace B.L."/>
        </authorList>
    </citation>
    <scope>NUCLEOTIDE SEQUENCE [LARGE SCALE GENOMIC DNA]</scope>
    <source>
        <strain evidence="5">UoL-UT</strain>
    </source>
</reference>
<dbReference type="STRING" id="299467.A0A443SHU8"/>
<comment type="subcellular location">
    <subcellularLocation>
        <location evidence="1">Nucleus</location>
    </subcellularLocation>
</comment>
<dbReference type="Pfam" id="PF10187">
    <property type="entry name" value="FAM192A_Fyv6_N"/>
    <property type="match status" value="1"/>
</dbReference>
<evidence type="ECO:0000256" key="2">
    <source>
        <dbReference type="ARBA" id="ARBA00023242"/>
    </source>
</evidence>
<dbReference type="VEuPathDB" id="VectorBase:LDEU004928"/>